<evidence type="ECO:0000256" key="1">
    <source>
        <dbReference type="SAM" id="MobiDB-lite"/>
    </source>
</evidence>
<feature type="region of interest" description="Disordered" evidence="1">
    <location>
        <begin position="220"/>
        <end position="277"/>
    </location>
</feature>
<comment type="caution">
    <text evidence="2">The sequence shown here is derived from an EMBL/GenBank/DDBJ whole genome shotgun (WGS) entry which is preliminary data.</text>
</comment>
<feature type="compositionally biased region" description="Polar residues" evidence="1">
    <location>
        <begin position="137"/>
        <end position="159"/>
    </location>
</feature>
<accession>A0A7W7YQQ8</accession>
<evidence type="ECO:0000313" key="2">
    <source>
        <dbReference type="EMBL" id="MBB5040616.1"/>
    </source>
</evidence>
<dbReference type="InterPro" id="IPR010781">
    <property type="entry name" value="DUF1376"/>
</dbReference>
<dbReference type="Proteomes" id="UP000534294">
    <property type="component" value="Unassembled WGS sequence"/>
</dbReference>
<sequence length="277" mass="31033">MHYYPHHIGDYRRDTAHLSILEHGAYRLLLDEYYVSARPLPSDLPTLCRIIRALSRAERDAVAHILRTYFQPTPEGYRHKRVEAELTAYQAKADQTAQAGRASGIARRTRRPKFTNDSPTNVPTDTSTFVRTNVATETPTIVRTNQEPGTNNQLSSHPGVNSPRPRPTLAQARSQAPSLGLTPDEAETWWNAREASGWTRSSNGSTTPVANWQADLKTYTHSSRQRQADRQQATATAAASRTRHRLPPHPRHPAYTTAAATTDHTPQDIGEFCPDQR</sequence>
<dbReference type="Pfam" id="PF07120">
    <property type="entry name" value="DUF1376"/>
    <property type="match status" value="1"/>
</dbReference>
<proteinExistence type="predicted"/>
<gene>
    <name evidence="2" type="ORF">HNQ64_004908</name>
</gene>
<dbReference type="AlphaFoldDB" id="A0A7W7YQQ8"/>
<dbReference type="RefSeq" id="WP_184213363.1">
    <property type="nucleotide sequence ID" value="NZ_JACHIF010000020.1"/>
</dbReference>
<organism evidence="2 3">
    <name type="scientific">Prosthecobacter dejongeii</name>
    <dbReference type="NCBI Taxonomy" id="48465"/>
    <lineage>
        <taxon>Bacteria</taxon>
        <taxon>Pseudomonadati</taxon>
        <taxon>Verrucomicrobiota</taxon>
        <taxon>Verrucomicrobiia</taxon>
        <taxon>Verrucomicrobiales</taxon>
        <taxon>Verrucomicrobiaceae</taxon>
        <taxon>Prosthecobacter</taxon>
    </lineage>
</organism>
<feature type="compositionally biased region" description="Low complexity" evidence="1">
    <location>
        <begin position="230"/>
        <end position="240"/>
    </location>
</feature>
<name>A0A7W7YQQ8_9BACT</name>
<feature type="compositionally biased region" description="Basic residues" evidence="1">
    <location>
        <begin position="241"/>
        <end position="252"/>
    </location>
</feature>
<keyword evidence="3" id="KW-1185">Reference proteome</keyword>
<feature type="region of interest" description="Disordered" evidence="1">
    <location>
        <begin position="137"/>
        <end position="183"/>
    </location>
</feature>
<protein>
    <submittedName>
        <fullName evidence="2">Uncharacterized protein YdaU (DUF1376 family)</fullName>
    </submittedName>
</protein>
<evidence type="ECO:0000313" key="3">
    <source>
        <dbReference type="Proteomes" id="UP000534294"/>
    </source>
</evidence>
<reference evidence="2 3" key="1">
    <citation type="submission" date="2020-08" db="EMBL/GenBank/DDBJ databases">
        <title>Genomic Encyclopedia of Type Strains, Phase IV (KMG-IV): sequencing the most valuable type-strain genomes for metagenomic binning, comparative biology and taxonomic classification.</title>
        <authorList>
            <person name="Goeker M."/>
        </authorList>
    </citation>
    <scope>NUCLEOTIDE SEQUENCE [LARGE SCALE GENOMIC DNA]</scope>
    <source>
        <strain evidence="2 3">DSM 12251</strain>
    </source>
</reference>
<dbReference type="EMBL" id="JACHIF010000020">
    <property type="protein sequence ID" value="MBB5040616.1"/>
    <property type="molecule type" value="Genomic_DNA"/>
</dbReference>
<feature type="compositionally biased region" description="Low complexity" evidence="1">
    <location>
        <begin position="253"/>
        <end position="264"/>
    </location>
</feature>